<dbReference type="PIRSF" id="PIRSF035170">
    <property type="entry name" value="HD_phosphohydro"/>
    <property type="match status" value="1"/>
</dbReference>
<dbReference type="PANTHER" id="PTHR21174:SF0">
    <property type="entry name" value="HD PHOSPHOHYDROLASE FAMILY PROTEIN-RELATED"/>
    <property type="match status" value="1"/>
</dbReference>
<dbReference type="OrthoDB" id="9808993at2"/>
<evidence type="ECO:0000313" key="2">
    <source>
        <dbReference type="Proteomes" id="UP000288096"/>
    </source>
</evidence>
<evidence type="ECO:0000313" key="1">
    <source>
        <dbReference type="EMBL" id="GBC59395.1"/>
    </source>
</evidence>
<dbReference type="PANTHER" id="PTHR21174">
    <property type="match status" value="1"/>
</dbReference>
<name>A0A401FR10_9BACT</name>
<dbReference type="AlphaFoldDB" id="A0A401FR10"/>
<dbReference type="RefSeq" id="WP_124326914.1">
    <property type="nucleotide sequence ID" value="NZ_BEXT01000001.1"/>
</dbReference>
<protein>
    <recommendedName>
        <fullName evidence="3">N-methyl-D-aspartate receptor NMDAR2C subunit</fullName>
    </recommendedName>
</protein>
<proteinExistence type="predicted"/>
<evidence type="ECO:0008006" key="3">
    <source>
        <dbReference type="Google" id="ProtNLM"/>
    </source>
</evidence>
<dbReference type="InterPro" id="IPR009218">
    <property type="entry name" value="HD_phosphohydro"/>
</dbReference>
<gene>
    <name evidence="1" type="ORF">DENIS_0334</name>
</gene>
<organism evidence="1 2">
    <name type="scientific">Desulfonema ishimotonii</name>
    <dbReference type="NCBI Taxonomy" id="45657"/>
    <lineage>
        <taxon>Bacteria</taxon>
        <taxon>Pseudomonadati</taxon>
        <taxon>Thermodesulfobacteriota</taxon>
        <taxon>Desulfobacteria</taxon>
        <taxon>Desulfobacterales</taxon>
        <taxon>Desulfococcaceae</taxon>
        <taxon>Desulfonema</taxon>
    </lineage>
</organism>
<comment type="caution">
    <text evidence="1">The sequence shown here is derived from an EMBL/GenBank/DDBJ whole genome shotgun (WGS) entry which is preliminary data.</text>
</comment>
<keyword evidence="2" id="KW-1185">Reference proteome</keyword>
<reference evidence="2" key="1">
    <citation type="submission" date="2017-11" db="EMBL/GenBank/DDBJ databases">
        <authorList>
            <person name="Watanabe M."/>
            <person name="Kojima H."/>
        </authorList>
    </citation>
    <scope>NUCLEOTIDE SEQUENCE [LARGE SCALE GENOMIC DNA]</scope>
    <source>
        <strain evidence="2">Tokyo 01</strain>
    </source>
</reference>
<accession>A0A401FR10</accession>
<dbReference type="Gene3D" id="1.10.3210.10">
    <property type="entry name" value="Hypothetical protein af1432"/>
    <property type="match status" value="1"/>
</dbReference>
<sequence>MKNTRPDPKQFSDLWHRIGGKTDPHALFSALAGRYSEPHRAYHTLEHVGHCLKELDPVRHLAEQADEIEIALWFHDAVYDTRSGDNEEKSARWASDELKAAGLPGSRCRRVKELILATKHAASPVSSDACIMADIDLSVLGQPAAQFEAYGQQIRTEYNRVPEDIFRQARLNILREFLGRERIYATEYFRERYEASARKNLEQAVRHLCGTSA</sequence>
<dbReference type="EMBL" id="BEXT01000001">
    <property type="protein sequence ID" value="GBC59395.1"/>
    <property type="molecule type" value="Genomic_DNA"/>
</dbReference>
<dbReference type="Proteomes" id="UP000288096">
    <property type="component" value="Unassembled WGS sequence"/>
</dbReference>
<reference evidence="2" key="2">
    <citation type="submission" date="2019-01" db="EMBL/GenBank/DDBJ databases">
        <title>Genome sequence of Desulfonema ishimotonii strain Tokyo 01.</title>
        <authorList>
            <person name="Fukui M."/>
        </authorList>
    </citation>
    <scope>NUCLEOTIDE SEQUENCE [LARGE SCALE GENOMIC DNA]</scope>
    <source>
        <strain evidence="2">Tokyo 01</strain>
    </source>
</reference>
<dbReference type="SUPFAM" id="SSF109604">
    <property type="entry name" value="HD-domain/PDEase-like"/>
    <property type="match status" value="1"/>
</dbReference>